<evidence type="ECO:0000313" key="2">
    <source>
        <dbReference type="Proteomes" id="UP000499080"/>
    </source>
</evidence>
<name>A0A4Y2B457_ARAVE</name>
<keyword evidence="2" id="KW-1185">Reference proteome</keyword>
<dbReference type="EMBL" id="BGPR01000050">
    <property type="protein sequence ID" value="GBL86833.1"/>
    <property type="molecule type" value="Genomic_DNA"/>
</dbReference>
<sequence length="67" mass="7519">MGSEMLRWVMIGSRLRALSTILTMDSSPGPGARCPVIKKKALGFESEDFRFSSDSIKDLMFIWPDAH</sequence>
<proteinExistence type="predicted"/>
<evidence type="ECO:0000313" key="1">
    <source>
        <dbReference type="EMBL" id="GBL86833.1"/>
    </source>
</evidence>
<dbReference type="AlphaFoldDB" id="A0A4Y2B457"/>
<accession>A0A4Y2B457</accession>
<reference evidence="1 2" key="1">
    <citation type="journal article" date="2019" name="Sci. Rep.">
        <title>Orb-weaving spider Araneus ventricosus genome elucidates the spidroin gene catalogue.</title>
        <authorList>
            <person name="Kono N."/>
            <person name="Nakamura H."/>
            <person name="Ohtoshi R."/>
            <person name="Moran D.A.P."/>
            <person name="Shinohara A."/>
            <person name="Yoshida Y."/>
            <person name="Fujiwara M."/>
            <person name="Mori M."/>
            <person name="Tomita M."/>
            <person name="Arakawa K."/>
        </authorList>
    </citation>
    <scope>NUCLEOTIDE SEQUENCE [LARGE SCALE GENOMIC DNA]</scope>
</reference>
<protein>
    <submittedName>
        <fullName evidence="1">Uncharacterized protein</fullName>
    </submittedName>
</protein>
<organism evidence="1 2">
    <name type="scientific">Araneus ventricosus</name>
    <name type="common">Orbweaver spider</name>
    <name type="synonym">Epeira ventricosa</name>
    <dbReference type="NCBI Taxonomy" id="182803"/>
    <lineage>
        <taxon>Eukaryota</taxon>
        <taxon>Metazoa</taxon>
        <taxon>Ecdysozoa</taxon>
        <taxon>Arthropoda</taxon>
        <taxon>Chelicerata</taxon>
        <taxon>Arachnida</taxon>
        <taxon>Araneae</taxon>
        <taxon>Araneomorphae</taxon>
        <taxon>Entelegynae</taxon>
        <taxon>Araneoidea</taxon>
        <taxon>Araneidae</taxon>
        <taxon>Araneus</taxon>
    </lineage>
</organism>
<gene>
    <name evidence="1" type="ORF">AVEN_96062_1</name>
</gene>
<dbReference type="Proteomes" id="UP000499080">
    <property type="component" value="Unassembled WGS sequence"/>
</dbReference>
<comment type="caution">
    <text evidence="1">The sequence shown here is derived from an EMBL/GenBank/DDBJ whole genome shotgun (WGS) entry which is preliminary data.</text>
</comment>